<keyword evidence="3" id="KW-1185">Reference proteome</keyword>
<dbReference type="InterPro" id="IPR036388">
    <property type="entry name" value="WH-like_DNA-bd_sf"/>
</dbReference>
<feature type="region of interest" description="Disordered" evidence="1">
    <location>
        <begin position="1"/>
        <end position="24"/>
    </location>
</feature>
<organism evidence="2 3">
    <name type="scientific">Actinoallomurus liliacearum</name>
    <dbReference type="NCBI Taxonomy" id="1080073"/>
    <lineage>
        <taxon>Bacteria</taxon>
        <taxon>Bacillati</taxon>
        <taxon>Actinomycetota</taxon>
        <taxon>Actinomycetes</taxon>
        <taxon>Streptosporangiales</taxon>
        <taxon>Thermomonosporaceae</taxon>
        <taxon>Actinoallomurus</taxon>
    </lineage>
</organism>
<protein>
    <recommendedName>
        <fullName evidence="4">HTH luxR-type domain-containing protein</fullName>
    </recommendedName>
</protein>
<dbReference type="Gene3D" id="1.10.10.10">
    <property type="entry name" value="Winged helix-like DNA-binding domain superfamily/Winged helix DNA-binding domain"/>
    <property type="match status" value="1"/>
</dbReference>
<proteinExistence type="predicted"/>
<evidence type="ECO:0000313" key="2">
    <source>
        <dbReference type="EMBL" id="GAA4619212.1"/>
    </source>
</evidence>
<evidence type="ECO:0008006" key="4">
    <source>
        <dbReference type="Google" id="ProtNLM"/>
    </source>
</evidence>
<comment type="caution">
    <text evidence="2">The sequence shown here is derived from an EMBL/GenBank/DDBJ whole genome shotgun (WGS) entry which is preliminary data.</text>
</comment>
<gene>
    <name evidence="2" type="ORF">GCM10023195_86770</name>
</gene>
<dbReference type="EMBL" id="BAABHJ010000040">
    <property type="protein sequence ID" value="GAA4619212.1"/>
    <property type="molecule type" value="Genomic_DNA"/>
</dbReference>
<sequence>MSREPGRPAKHLARKTAPARTNDALPPVKTYVSRILTKRGLRDRVQVVVFAYQNGLVSGY</sequence>
<evidence type="ECO:0000313" key="3">
    <source>
        <dbReference type="Proteomes" id="UP001500212"/>
    </source>
</evidence>
<accession>A0ABP8TZU1</accession>
<name>A0ABP8TZU1_9ACTN</name>
<dbReference type="SUPFAM" id="SSF46894">
    <property type="entry name" value="C-terminal effector domain of the bipartite response regulators"/>
    <property type="match status" value="1"/>
</dbReference>
<dbReference type="InterPro" id="IPR016032">
    <property type="entry name" value="Sig_transdc_resp-reg_C-effctor"/>
</dbReference>
<evidence type="ECO:0000256" key="1">
    <source>
        <dbReference type="SAM" id="MobiDB-lite"/>
    </source>
</evidence>
<dbReference type="Proteomes" id="UP001500212">
    <property type="component" value="Unassembled WGS sequence"/>
</dbReference>
<reference evidence="3" key="1">
    <citation type="journal article" date="2019" name="Int. J. Syst. Evol. Microbiol.">
        <title>The Global Catalogue of Microorganisms (GCM) 10K type strain sequencing project: providing services to taxonomists for standard genome sequencing and annotation.</title>
        <authorList>
            <consortium name="The Broad Institute Genomics Platform"/>
            <consortium name="The Broad Institute Genome Sequencing Center for Infectious Disease"/>
            <person name="Wu L."/>
            <person name="Ma J."/>
        </authorList>
    </citation>
    <scope>NUCLEOTIDE SEQUENCE [LARGE SCALE GENOMIC DNA]</scope>
    <source>
        <strain evidence="3">JCM 17938</strain>
    </source>
</reference>